<sequence length="260" mass="28765">MKTKESINTERYKINTLEKAFDLLEILAKKNSLNLTELSAHLEQPKSSLYRIITTLELRGYISRDETNDKYCLGTKTLELTKNFLEGNTLLNVSKSKMDHLVQTTGESVNLGILKNHEILYVASIEGSNPLKFTEVVGAKAPFHATAIGKAITANLPLEQFNAMISDNKLYPLTENTICSMKQLMVELQLTKERGIAIDNEEVVLGAKCIAAPIFNMFGKVIAAISVSGSKYNFTDENLSHIITEVKGAAEQISKELGHS</sequence>
<dbReference type="Pfam" id="PF01614">
    <property type="entry name" value="IclR_C"/>
    <property type="match status" value="1"/>
</dbReference>
<organism evidence="6 7">
    <name type="scientific">Fictibacillus terranigra</name>
    <dbReference type="NCBI Taxonomy" id="3058424"/>
    <lineage>
        <taxon>Bacteria</taxon>
        <taxon>Bacillati</taxon>
        <taxon>Bacillota</taxon>
        <taxon>Bacilli</taxon>
        <taxon>Bacillales</taxon>
        <taxon>Fictibacillaceae</taxon>
        <taxon>Fictibacillus</taxon>
    </lineage>
</organism>
<protein>
    <submittedName>
        <fullName evidence="6">IclR family transcriptional regulator</fullName>
    </submittedName>
</protein>
<dbReference type="SMART" id="SM00346">
    <property type="entry name" value="HTH_ICLR"/>
    <property type="match status" value="1"/>
</dbReference>
<keyword evidence="7" id="KW-1185">Reference proteome</keyword>
<keyword evidence="3" id="KW-0804">Transcription</keyword>
<evidence type="ECO:0000259" key="5">
    <source>
        <dbReference type="PROSITE" id="PS51078"/>
    </source>
</evidence>
<dbReference type="PANTHER" id="PTHR30136:SF24">
    <property type="entry name" value="HTH-TYPE TRANSCRIPTIONAL REPRESSOR ALLR"/>
    <property type="match status" value="1"/>
</dbReference>
<dbReference type="Proteomes" id="UP001168694">
    <property type="component" value="Unassembled WGS sequence"/>
</dbReference>
<dbReference type="Pfam" id="PF09339">
    <property type="entry name" value="HTH_IclR"/>
    <property type="match status" value="1"/>
</dbReference>
<evidence type="ECO:0000313" key="6">
    <source>
        <dbReference type="EMBL" id="MDN4075991.1"/>
    </source>
</evidence>
<dbReference type="RefSeq" id="WP_290402102.1">
    <property type="nucleotide sequence ID" value="NZ_JAUHLN010000009.1"/>
</dbReference>
<keyword evidence="2" id="KW-0238">DNA-binding</keyword>
<dbReference type="InterPro" id="IPR036390">
    <property type="entry name" value="WH_DNA-bd_sf"/>
</dbReference>
<dbReference type="InterPro" id="IPR050707">
    <property type="entry name" value="HTH_MetabolicPath_Reg"/>
</dbReference>
<evidence type="ECO:0000256" key="1">
    <source>
        <dbReference type="ARBA" id="ARBA00023015"/>
    </source>
</evidence>
<dbReference type="PANTHER" id="PTHR30136">
    <property type="entry name" value="HELIX-TURN-HELIX TRANSCRIPTIONAL REGULATOR, ICLR FAMILY"/>
    <property type="match status" value="1"/>
</dbReference>
<comment type="caution">
    <text evidence="6">The sequence shown here is derived from an EMBL/GenBank/DDBJ whole genome shotgun (WGS) entry which is preliminary data.</text>
</comment>
<name>A0ABT8EDH9_9BACL</name>
<dbReference type="InterPro" id="IPR005471">
    <property type="entry name" value="Tscrpt_reg_IclR_N"/>
</dbReference>
<evidence type="ECO:0000259" key="4">
    <source>
        <dbReference type="PROSITE" id="PS51077"/>
    </source>
</evidence>
<dbReference type="PROSITE" id="PS51078">
    <property type="entry name" value="ICLR_ED"/>
    <property type="match status" value="1"/>
</dbReference>
<evidence type="ECO:0000256" key="2">
    <source>
        <dbReference type="ARBA" id="ARBA00023125"/>
    </source>
</evidence>
<reference evidence="6" key="1">
    <citation type="submission" date="2023-06" db="EMBL/GenBank/DDBJ databases">
        <title>Draft Genome Sequences of Representative Paenibacillus Polymyxa, Bacillus cereus, Fictibacillus sp., and Brevibacillus agri Strains Isolated from Amazonian Dark Earth.</title>
        <authorList>
            <person name="Pellegrinetti T.A."/>
            <person name="Cunha I.C.M."/>
            <person name="Chaves M.G."/>
            <person name="Freitas A.S."/>
            <person name="Silva A.V.R."/>
            <person name="Tsai S.M."/>
            <person name="Mendes L.W."/>
        </authorList>
    </citation>
    <scope>NUCLEOTIDE SEQUENCE</scope>
    <source>
        <strain evidence="6">CENA-BCM004</strain>
    </source>
</reference>
<dbReference type="Gene3D" id="3.30.450.40">
    <property type="match status" value="1"/>
</dbReference>
<proteinExistence type="predicted"/>
<feature type="domain" description="HTH iclR-type" evidence="4">
    <location>
        <begin position="14"/>
        <end position="75"/>
    </location>
</feature>
<dbReference type="InterPro" id="IPR036388">
    <property type="entry name" value="WH-like_DNA-bd_sf"/>
</dbReference>
<accession>A0ABT8EDH9</accession>
<dbReference type="InterPro" id="IPR029016">
    <property type="entry name" value="GAF-like_dom_sf"/>
</dbReference>
<gene>
    <name evidence="6" type="ORF">QYF49_23905</name>
</gene>
<keyword evidence="1" id="KW-0805">Transcription regulation</keyword>
<dbReference type="InterPro" id="IPR014757">
    <property type="entry name" value="Tscrpt_reg_IclR_C"/>
</dbReference>
<dbReference type="Gene3D" id="1.10.10.10">
    <property type="entry name" value="Winged helix-like DNA-binding domain superfamily/Winged helix DNA-binding domain"/>
    <property type="match status" value="1"/>
</dbReference>
<evidence type="ECO:0000313" key="7">
    <source>
        <dbReference type="Proteomes" id="UP001168694"/>
    </source>
</evidence>
<dbReference type="SUPFAM" id="SSF55781">
    <property type="entry name" value="GAF domain-like"/>
    <property type="match status" value="1"/>
</dbReference>
<dbReference type="PROSITE" id="PS51077">
    <property type="entry name" value="HTH_ICLR"/>
    <property type="match status" value="1"/>
</dbReference>
<dbReference type="SUPFAM" id="SSF46785">
    <property type="entry name" value="Winged helix' DNA-binding domain"/>
    <property type="match status" value="1"/>
</dbReference>
<dbReference type="EMBL" id="JAUHLN010000009">
    <property type="protein sequence ID" value="MDN4075991.1"/>
    <property type="molecule type" value="Genomic_DNA"/>
</dbReference>
<evidence type="ECO:0000256" key="3">
    <source>
        <dbReference type="ARBA" id="ARBA00023163"/>
    </source>
</evidence>
<feature type="domain" description="IclR-ED" evidence="5">
    <location>
        <begin position="76"/>
        <end position="259"/>
    </location>
</feature>